<evidence type="ECO:0000313" key="2">
    <source>
        <dbReference type="EMBL" id="TCU33644.1"/>
    </source>
</evidence>
<keyword evidence="2" id="KW-0255">Endonuclease</keyword>
<protein>
    <submittedName>
        <fullName evidence="2">HNH endonuclease</fullName>
    </submittedName>
</protein>
<dbReference type="Pfam" id="PF13391">
    <property type="entry name" value="HNH_2"/>
    <property type="match status" value="1"/>
</dbReference>
<organism evidence="2 3">
    <name type="scientific">Rhizobium azibense</name>
    <dbReference type="NCBI Taxonomy" id="1136135"/>
    <lineage>
        <taxon>Bacteria</taxon>
        <taxon>Pseudomonadati</taxon>
        <taxon>Pseudomonadota</taxon>
        <taxon>Alphaproteobacteria</taxon>
        <taxon>Hyphomicrobiales</taxon>
        <taxon>Rhizobiaceae</taxon>
        <taxon>Rhizobium/Agrobacterium group</taxon>
        <taxon>Rhizobium</taxon>
    </lineage>
</organism>
<name>A0A4R3RG97_9HYPH</name>
<gene>
    <name evidence="2" type="ORF">EV129_115151</name>
</gene>
<evidence type="ECO:0000259" key="1">
    <source>
        <dbReference type="Pfam" id="PF13391"/>
    </source>
</evidence>
<reference evidence="2 3" key="1">
    <citation type="submission" date="2019-03" db="EMBL/GenBank/DDBJ databases">
        <title>Genomic Encyclopedia of Type Strains, Phase IV (KMG-V): Genome sequencing to study the core and pangenomes of soil and plant-associated prokaryotes.</title>
        <authorList>
            <person name="Whitman W."/>
        </authorList>
    </citation>
    <scope>NUCLEOTIDE SEQUENCE [LARGE SCALE GENOMIC DNA]</scope>
    <source>
        <strain evidence="2 3">IE4868</strain>
    </source>
</reference>
<dbReference type="GO" id="GO:0004519">
    <property type="term" value="F:endonuclease activity"/>
    <property type="evidence" value="ECO:0007669"/>
    <property type="project" value="UniProtKB-KW"/>
</dbReference>
<keyword evidence="2" id="KW-0540">Nuclease</keyword>
<accession>A0A4R3RG97</accession>
<keyword evidence="2" id="KW-0378">Hydrolase</keyword>
<comment type="caution">
    <text evidence="2">The sequence shown here is derived from an EMBL/GenBank/DDBJ whole genome shotgun (WGS) entry which is preliminary data.</text>
</comment>
<dbReference type="AlphaFoldDB" id="A0A4R3RG97"/>
<dbReference type="InterPro" id="IPR003615">
    <property type="entry name" value="HNH_nuc"/>
</dbReference>
<dbReference type="EMBL" id="SMBK01000015">
    <property type="protein sequence ID" value="TCU33644.1"/>
    <property type="molecule type" value="Genomic_DNA"/>
</dbReference>
<feature type="domain" description="HNH nuclease" evidence="1">
    <location>
        <begin position="194"/>
        <end position="247"/>
    </location>
</feature>
<sequence>MWSPKVEKNGSRSKFYDNMRVAAPGDFVFSYASTKIARIGVVTDFAVIAPKPTEFRNVGTNWGAEGWILPVSWFDRPIGVKPKEILSSLAPILPKSHSPLQSATGKGNQKAYLAEVSREVFAVILGKINASIGDFDQRPTDGPSQNFVDKVEDLIERSFASDPNLNDTVRSQVIQARRGQGIFRSRVLECEPICRVTGISDLGLLVASHMKPWRMCTSAHERLAGRNGLMLAPHVDFLFDDGLLTFDETGELRFSSRLSQENLARLGLKDVQPAILQPFHRDSVVYLRYHRINVFKS</sequence>
<evidence type="ECO:0000313" key="3">
    <source>
        <dbReference type="Proteomes" id="UP000295507"/>
    </source>
</evidence>
<dbReference type="Proteomes" id="UP000295507">
    <property type="component" value="Unassembled WGS sequence"/>
</dbReference>
<proteinExistence type="predicted"/>